<dbReference type="RefSeq" id="WP_121672036.1">
    <property type="nucleotide sequence ID" value="NZ_BMXM01000003.1"/>
</dbReference>
<dbReference type="CDD" id="cd04301">
    <property type="entry name" value="NAT_SF"/>
    <property type="match status" value="1"/>
</dbReference>
<reference evidence="2 3" key="1">
    <citation type="submission" date="2018-10" db="EMBL/GenBank/DDBJ databases">
        <authorList>
            <person name="Li J."/>
        </authorList>
    </citation>
    <scope>NUCLEOTIDE SEQUENCE [LARGE SCALE GENOMIC DNA]</scope>
    <source>
        <strain evidence="2 3">CCTCC AB209002</strain>
    </source>
</reference>
<gene>
    <name evidence="2" type="ORF">D9V29_03660</name>
</gene>
<dbReference type="Pfam" id="PF14542">
    <property type="entry name" value="Acetyltransf_CG"/>
    <property type="match status" value="1"/>
</dbReference>
<dbReference type="EMBL" id="RCUV01000003">
    <property type="protein sequence ID" value="RLP73180.1"/>
    <property type="molecule type" value="Genomic_DNA"/>
</dbReference>
<evidence type="ECO:0000259" key="1">
    <source>
        <dbReference type="PROSITE" id="PS51729"/>
    </source>
</evidence>
<dbReference type="OrthoDB" id="5405911at2"/>
<dbReference type="SUPFAM" id="SSF55729">
    <property type="entry name" value="Acyl-CoA N-acyltransferases (Nat)"/>
    <property type="match status" value="1"/>
</dbReference>
<dbReference type="Proteomes" id="UP000270299">
    <property type="component" value="Unassembled WGS sequence"/>
</dbReference>
<dbReference type="InterPro" id="IPR031165">
    <property type="entry name" value="GNAT_YJDJ"/>
</dbReference>
<dbReference type="InterPro" id="IPR016181">
    <property type="entry name" value="Acyl_CoA_acyltransferase"/>
</dbReference>
<evidence type="ECO:0000313" key="3">
    <source>
        <dbReference type="Proteomes" id="UP000270299"/>
    </source>
</evidence>
<keyword evidence="3" id="KW-1185">Reference proteome</keyword>
<protein>
    <submittedName>
        <fullName evidence="2">N-acetyltransferase</fullName>
    </submittedName>
</protein>
<organism evidence="2 3">
    <name type="scientific">Mycetocola manganoxydans</name>
    <dbReference type="NCBI Taxonomy" id="699879"/>
    <lineage>
        <taxon>Bacteria</taxon>
        <taxon>Bacillati</taxon>
        <taxon>Actinomycetota</taxon>
        <taxon>Actinomycetes</taxon>
        <taxon>Micrococcales</taxon>
        <taxon>Microbacteriaceae</taxon>
        <taxon>Mycetocola</taxon>
    </lineage>
</organism>
<feature type="domain" description="N-acetyltransferase" evidence="1">
    <location>
        <begin position="6"/>
        <end position="93"/>
    </location>
</feature>
<comment type="caution">
    <text evidence="2">The sequence shown here is derived from an EMBL/GenBank/DDBJ whole genome shotgun (WGS) entry which is preliminary data.</text>
</comment>
<dbReference type="InterPro" id="IPR045057">
    <property type="entry name" value="Gcn5-rel_NAT"/>
</dbReference>
<dbReference type="GO" id="GO:0016740">
    <property type="term" value="F:transferase activity"/>
    <property type="evidence" value="ECO:0007669"/>
    <property type="project" value="UniProtKB-KW"/>
</dbReference>
<sequence>MAPDFAHEPDARRYTLRIGDELVCVADYSERPGQIYFTHTYTSPARRGHGHAASLIEFAVNDVASRTTDRIVPVCSFVVDWFDSHPERADLLRRDAKA</sequence>
<dbReference type="PANTHER" id="PTHR31435:SF10">
    <property type="entry name" value="BSR4717 PROTEIN"/>
    <property type="match status" value="1"/>
</dbReference>
<dbReference type="AlphaFoldDB" id="A0A3L6ZZN8"/>
<dbReference type="Gene3D" id="3.40.630.30">
    <property type="match status" value="1"/>
</dbReference>
<accession>A0A3L6ZZN8</accession>
<name>A0A3L6ZZN8_9MICO</name>
<proteinExistence type="predicted"/>
<evidence type="ECO:0000313" key="2">
    <source>
        <dbReference type="EMBL" id="RLP73180.1"/>
    </source>
</evidence>
<keyword evidence="2" id="KW-0808">Transferase</keyword>
<dbReference type="PROSITE" id="PS51729">
    <property type="entry name" value="GNAT_YJDJ"/>
    <property type="match status" value="1"/>
</dbReference>
<dbReference type="PANTHER" id="PTHR31435">
    <property type="entry name" value="PROTEIN NATD1"/>
    <property type="match status" value="1"/>
</dbReference>